<proteinExistence type="predicted"/>
<comment type="caution">
    <text evidence="1">The sequence shown here is derived from an EMBL/GenBank/DDBJ whole genome shotgun (WGS) entry which is preliminary data.</text>
</comment>
<gene>
    <name evidence="1" type="ORF">Bca52824_023285</name>
</gene>
<evidence type="ECO:0000313" key="2">
    <source>
        <dbReference type="Proteomes" id="UP000886595"/>
    </source>
</evidence>
<dbReference type="EMBL" id="JAAMPC010000005">
    <property type="protein sequence ID" value="KAG2311728.1"/>
    <property type="molecule type" value="Genomic_DNA"/>
</dbReference>
<protein>
    <submittedName>
        <fullName evidence="1">Uncharacterized protein</fullName>
    </submittedName>
</protein>
<keyword evidence="2" id="KW-1185">Reference proteome</keyword>
<dbReference type="Proteomes" id="UP000886595">
    <property type="component" value="Unassembled WGS sequence"/>
</dbReference>
<evidence type="ECO:0000313" key="1">
    <source>
        <dbReference type="EMBL" id="KAG2311728.1"/>
    </source>
</evidence>
<sequence length="157" mass="16591">MCQVAGLSVCLTRKGFVGCILIVHQDETPLLYSLVFGEGVVNDVTSVVLFNAVQKFRVESISGLTALQTTLAQRLSLALKLTGIEASEAAHCTDCGVQVSEAALSEAVIPVSDATLAHTCKVAEQETTSDVSFPGRLAATKEQVDLEENAPKKARAE</sequence>
<dbReference type="AlphaFoldDB" id="A0A8X7VID1"/>
<name>A0A8X7VID1_BRACI</name>
<accession>A0A8X7VID1</accession>
<dbReference type="OrthoDB" id="1738191at2759"/>
<reference evidence="1 2" key="1">
    <citation type="submission" date="2020-02" db="EMBL/GenBank/DDBJ databases">
        <authorList>
            <person name="Ma Q."/>
            <person name="Huang Y."/>
            <person name="Song X."/>
            <person name="Pei D."/>
        </authorList>
    </citation>
    <scope>NUCLEOTIDE SEQUENCE [LARGE SCALE GENOMIC DNA]</scope>
    <source>
        <strain evidence="1">Sxm20200214</strain>
        <tissue evidence="1">Leaf</tissue>
    </source>
</reference>
<dbReference type="Gene3D" id="6.10.140.1330">
    <property type="match status" value="1"/>
</dbReference>
<organism evidence="1 2">
    <name type="scientific">Brassica carinata</name>
    <name type="common">Ethiopian mustard</name>
    <name type="synonym">Abyssinian cabbage</name>
    <dbReference type="NCBI Taxonomy" id="52824"/>
    <lineage>
        <taxon>Eukaryota</taxon>
        <taxon>Viridiplantae</taxon>
        <taxon>Streptophyta</taxon>
        <taxon>Embryophyta</taxon>
        <taxon>Tracheophyta</taxon>
        <taxon>Spermatophyta</taxon>
        <taxon>Magnoliopsida</taxon>
        <taxon>eudicotyledons</taxon>
        <taxon>Gunneridae</taxon>
        <taxon>Pentapetalae</taxon>
        <taxon>rosids</taxon>
        <taxon>malvids</taxon>
        <taxon>Brassicales</taxon>
        <taxon>Brassicaceae</taxon>
        <taxon>Brassiceae</taxon>
        <taxon>Brassica</taxon>
    </lineage>
</organism>